<dbReference type="AlphaFoldDB" id="A0A1E1KFK7"/>
<sequence length="96" mass="10724">MEPQRRLSTRVTCLGRAADSLESQTRQSDPGIWETHDIIETHGTADTEDARERRDSQGTHKTKAKSESQDWGSQISDQKDVKLVIVNARFSAVLSA</sequence>
<dbReference type="InParanoid" id="A0A1E1KFK7"/>
<feature type="region of interest" description="Disordered" evidence="1">
    <location>
        <begin position="1"/>
        <end position="75"/>
    </location>
</feature>
<evidence type="ECO:0000313" key="3">
    <source>
        <dbReference type="Proteomes" id="UP000178129"/>
    </source>
</evidence>
<comment type="caution">
    <text evidence="2">The sequence shown here is derived from an EMBL/GenBank/DDBJ whole genome shotgun (WGS) entry which is preliminary data.</text>
</comment>
<keyword evidence="3" id="KW-1185">Reference proteome</keyword>
<evidence type="ECO:0000313" key="2">
    <source>
        <dbReference type="EMBL" id="CZS96856.1"/>
    </source>
</evidence>
<name>A0A1E1KFK7_9HELO</name>
<reference evidence="3" key="1">
    <citation type="submission" date="2016-03" db="EMBL/GenBank/DDBJ databases">
        <authorList>
            <person name="Ploux O."/>
        </authorList>
    </citation>
    <scope>NUCLEOTIDE SEQUENCE [LARGE SCALE GENOMIC DNA]</scope>
    <source>
        <strain evidence="3">UK7</strain>
    </source>
</reference>
<evidence type="ECO:0000256" key="1">
    <source>
        <dbReference type="SAM" id="MobiDB-lite"/>
    </source>
</evidence>
<gene>
    <name evidence="2" type="ORF">RCO7_14024</name>
</gene>
<feature type="compositionally biased region" description="Basic and acidic residues" evidence="1">
    <location>
        <begin position="34"/>
        <end position="68"/>
    </location>
</feature>
<protein>
    <submittedName>
        <fullName evidence="2">Uncharacterized protein</fullName>
    </submittedName>
</protein>
<accession>A0A1E1KFK7</accession>
<dbReference type="Proteomes" id="UP000178129">
    <property type="component" value="Unassembled WGS sequence"/>
</dbReference>
<organism evidence="2 3">
    <name type="scientific">Rhynchosporium graminicola</name>
    <dbReference type="NCBI Taxonomy" id="2792576"/>
    <lineage>
        <taxon>Eukaryota</taxon>
        <taxon>Fungi</taxon>
        <taxon>Dikarya</taxon>
        <taxon>Ascomycota</taxon>
        <taxon>Pezizomycotina</taxon>
        <taxon>Leotiomycetes</taxon>
        <taxon>Helotiales</taxon>
        <taxon>Ploettnerulaceae</taxon>
        <taxon>Rhynchosporium</taxon>
    </lineage>
</organism>
<proteinExistence type="predicted"/>
<dbReference type="EMBL" id="FJUW01000012">
    <property type="protein sequence ID" value="CZS96856.1"/>
    <property type="molecule type" value="Genomic_DNA"/>
</dbReference>